<keyword evidence="4" id="KW-0998">Cell outer membrane</keyword>
<keyword evidence="3" id="KW-0472">Membrane</keyword>
<dbReference type="SUPFAM" id="SSF56925">
    <property type="entry name" value="OMPA-like"/>
    <property type="match status" value="1"/>
</dbReference>
<dbReference type="PANTHER" id="PTHR34001">
    <property type="entry name" value="BLL7405 PROTEIN"/>
    <property type="match status" value="1"/>
</dbReference>
<evidence type="ECO:0000313" key="7">
    <source>
        <dbReference type="EMBL" id="TWI87239.1"/>
    </source>
</evidence>
<dbReference type="PANTHER" id="PTHR34001:SF3">
    <property type="entry name" value="BLL7405 PROTEIN"/>
    <property type="match status" value="1"/>
</dbReference>
<comment type="similarity">
    <text evidence="5">Belongs to the Omp25/RopB family.</text>
</comment>
<organism evidence="7 8">
    <name type="scientific">Roseibium hamelinense</name>
    <dbReference type="NCBI Taxonomy" id="150831"/>
    <lineage>
        <taxon>Bacteria</taxon>
        <taxon>Pseudomonadati</taxon>
        <taxon>Pseudomonadota</taxon>
        <taxon>Alphaproteobacteria</taxon>
        <taxon>Hyphomicrobiales</taxon>
        <taxon>Stappiaceae</taxon>
        <taxon>Roseibium</taxon>
    </lineage>
</organism>
<dbReference type="AlphaFoldDB" id="A0A562T0X1"/>
<protein>
    <submittedName>
        <fullName evidence="7">Outer membrane immunogenic protein</fullName>
    </submittedName>
</protein>
<feature type="domain" description="Outer membrane protein beta-barrel" evidence="6">
    <location>
        <begin position="17"/>
        <end position="197"/>
    </location>
</feature>
<keyword evidence="2" id="KW-0732">Signal</keyword>
<comment type="subcellular location">
    <subcellularLocation>
        <location evidence="1">Cell outer membrane</location>
    </subcellularLocation>
</comment>
<dbReference type="InterPro" id="IPR011250">
    <property type="entry name" value="OMP/PagP_B-barrel"/>
</dbReference>
<evidence type="ECO:0000256" key="5">
    <source>
        <dbReference type="ARBA" id="ARBA00038306"/>
    </source>
</evidence>
<reference evidence="7 8" key="1">
    <citation type="submission" date="2019-07" db="EMBL/GenBank/DDBJ databases">
        <title>Genomic Encyclopedia of Archaeal and Bacterial Type Strains, Phase II (KMG-II): from individual species to whole genera.</title>
        <authorList>
            <person name="Goeker M."/>
        </authorList>
    </citation>
    <scope>NUCLEOTIDE SEQUENCE [LARGE SCALE GENOMIC DNA]</scope>
    <source>
        <strain evidence="7 8">ATCC BAA-252</strain>
    </source>
</reference>
<evidence type="ECO:0000259" key="6">
    <source>
        <dbReference type="Pfam" id="PF13505"/>
    </source>
</evidence>
<evidence type="ECO:0000256" key="1">
    <source>
        <dbReference type="ARBA" id="ARBA00004442"/>
    </source>
</evidence>
<dbReference type="InterPro" id="IPR051692">
    <property type="entry name" value="OMP-like"/>
</dbReference>
<dbReference type="RefSeq" id="WP_145343658.1">
    <property type="nucleotide sequence ID" value="NZ_SMLY01000082.1"/>
</dbReference>
<accession>A0A562T0X1</accession>
<dbReference type="InterPro" id="IPR027385">
    <property type="entry name" value="Beta-barrel_OMP"/>
</dbReference>
<evidence type="ECO:0000256" key="3">
    <source>
        <dbReference type="ARBA" id="ARBA00023136"/>
    </source>
</evidence>
<dbReference type="Pfam" id="PF13505">
    <property type="entry name" value="OMP_b-brl"/>
    <property type="match status" value="1"/>
</dbReference>
<sequence length="197" mass="20927">MLASPSVLAADLPQPQPAFDAGKNWQGFYSGGQFGYGWLKGEDNLGTPSSTLDSVIGGVHAGYNHQFGNLVLGLEGEANLTNLSSTTSVGFETNSDWMLAGLVRAGFAFDRFFAYGSTGVSLAEISFKSSARGTKDSNTHTGVLLGAGIEALVTDSVSVGLDYQHHWFASKTYNLGGNDFKVDGDLDLVRARVSYHF</sequence>
<name>A0A562T0X1_9HYPH</name>
<keyword evidence="8" id="KW-1185">Reference proteome</keyword>
<proteinExistence type="inferred from homology"/>
<dbReference type="OrthoDB" id="268975at2"/>
<dbReference type="Gene3D" id="2.40.160.20">
    <property type="match status" value="1"/>
</dbReference>
<evidence type="ECO:0000256" key="2">
    <source>
        <dbReference type="ARBA" id="ARBA00022729"/>
    </source>
</evidence>
<evidence type="ECO:0000256" key="4">
    <source>
        <dbReference type="ARBA" id="ARBA00023237"/>
    </source>
</evidence>
<comment type="caution">
    <text evidence="7">The sequence shown here is derived from an EMBL/GenBank/DDBJ whole genome shotgun (WGS) entry which is preliminary data.</text>
</comment>
<dbReference type="EMBL" id="VLLF01000005">
    <property type="protein sequence ID" value="TWI87239.1"/>
    <property type="molecule type" value="Genomic_DNA"/>
</dbReference>
<dbReference type="GO" id="GO:0009279">
    <property type="term" value="C:cell outer membrane"/>
    <property type="evidence" value="ECO:0007669"/>
    <property type="project" value="UniProtKB-SubCell"/>
</dbReference>
<gene>
    <name evidence="7" type="ORF">JM93_02479</name>
</gene>
<evidence type="ECO:0000313" key="8">
    <source>
        <dbReference type="Proteomes" id="UP000320593"/>
    </source>
</evidence>
<dbReference type="Proteomes" id="UP000320593">
    <property type="component" value="Unassembled WGS sequence"/>
</dbReference>